<keyword evidence="3" id="KW-0805">Transcription regulation</keyword>
<dbReference type="CDD" id="cd00067">
    <property type="entry name" value="GAL4"/>
    <property type="match status" value="1"/>
</dbReference>
<dbReference type="EMBL" id="FJUX01000012">
    <property type="protein sequence ID" value="CZS92395.1"/>
    <property type="molecule type" value="Genomic_DNA"/>
</dbReference>
<feature type="domain" description="Zn(2)-C6 fungal-type" evidence="7">
    <location>
        <begin position="21"/>
        <end position="50"/>
    </location>
</feature>
<dbReference type="PROSITE" id="PS00463">
    <property type="entry name" value="ZN2_CY6_FUNGAL_1"/>
    <property type="match status" value="1"/>
</dbReference>
<keyword evidence="4" id="KW-0238">DNA-binding</keyword>
<dbReference type="PANTHER" id="PTHR47659:SF1">
    <property type="entry name" value="TRANSCRIPTION ACTIVATOR OF GLUCONEOGENESIS ERT1"/>
    <property type="match status" value="1"/>
</dbReference>
<keyword evidence="9" id="KW-1185">Reference proteome</keyword>
<dbReference type="PROSITE" id="PS50048">
    <property type="entry name" value="ZN2_CY6_FUNGAL_2"/>
    <property type="match status" value="1"/>
</dbReference>
<dbReference type="SMART" id="SM00066">
    <property type="entry name" value="GAL4"/>
    <property type="match status" value="1"/>
</dbReference>
<evidence type="ECO:0000256" key="2">
    <source>
        <dbReference type="ARBA" id="ARBA00022833"/>
    </source>
</evidence>
<keyword evidence="1" id="KW-0479">Metal-binding</keyword>
<name>A0A1E1K2P7_9HELO</name>
<dbReference type="Gene3D" id="4.10.240.10">
    <property type="entry name" value="Zn(2)-C6 fungal-type DNA-binding domain"/>
    <property type="match status" value="1"/>
</dbReference>
<dbReference type="GO" id="GO:0005634">
    <property type="term" value="C:nucleus"/>
    <property type="evidence" value="ECO:0007669"/>
    <property type="project" value="TreeGrafter"/>
</dbReference>
<dbReference type="GO" id="GO:0009267">
    <property type="term" value="P:cellular response to starvation"/>
    <property type="evidence" value="ECO:0007669"/>
    <property type="project" value="TreeGrafter"/>
</dbReference>
<proteinExistence type="predicted"/>
<dbReference type="AlphaFoldDB" id="A0A1E1K2P7"/>
<dbReference type="PANTHER" id="PTHR47659">
    <property type="entry name" value="ZN(II)2CYS6 TRANSCRIPTION FACTOR (EUROFUNG)-RELATED"/>
    <property type="match status" value="1"/>
</dbReference>
<dbReference type="InterPro" id="IPR001138">
    <property type="entry name" value="Zn2Cys6_DnaBD"/>
</dbReference>
<dbReference type="InterPro" id="IPR050335">
    <property type="entry name" value="ERT1_acuK_gluconeogen_tf"/>
</dbReference>
<evidence type="ECO:0000256" key="6">
    <source>
        <dbReference type="ARBA" id="ARBA00023242"/>
    </source>
</evidence>
<keyword evidence="5" id="KW-0804">Transcription</keyword>
<evidence type="ECO:0000256" key="1">
    <source>
        <dbReference type="ARBA" id="ARBA00022723"/>
    </source>
</evidence>
<dbReference type="SUPFAM" id="SSF57701">
    <property type="entry name" value="Zn2/Cys6 DNA-binding domain"/>
    <property type="match status" value="1"/>
</dbReference>
<keyword evidence="2" id="KW-0862">Zinc</keyword>
<dbReference type="OrthoDB" id="2538135at2759"/>
<evidence type="ECO:0000313" key="8">
    <source>
        <dbReference type="EMBL" id="CZS92395.1"/>
    </source>
</evidence>
<dbReference type="GO" id="GO:0000981">
    <property type="term" value="F:DNA-binding transcription factor activity, RNA polymerase II-specific"/>
    <property type="evidence" value="ECO:0007669"/>
    <property type="project" value="InterPro"/>
</dbReference>
<dbReference type="Pfam" id="PF00172">
    <property type="entry name" value="Zn_clus"/>
    <property type="match status" value="1"/>
</dbReference>
<dbReference type="Proteomes" id="UP000178912">
    <property type="component" value="Unassembled WGS sequence"/>
</dbReference>
<evidence type="ECO:0000313" key="9">
    <source>
        <dbReference type="Proteomes" id="UP000178912"/>
    </source>
</evidence>
<sequence length="241" mass="26814">MELNSVPKDEVKPRRRNARKACSACRTAHLTCDDGRPCLRCIKRGRADNCHEDVSKKLGTRQHALEKAQRSGLNHRNNIVYTTTSATTSHTLIEDSRSPFCPACNQYRPISPMRLPPDSCVPGLEALSSVASEHGMLGDLRTSDGTFGNNIGLKITQPSFSMPPLSASTYATQREACDALFTILSFLESEPVYSNGIEYTIIFGLWQNLSSNHRIQLPQSDLQALKMEQSWSCSLTHLKQF</sequence>
<dbReference type="GO" id="GO:0000977">
    <property type="term" value="F:RNA polymerase II transcription regulatory region sequence-specific DNA binding"/>
    <property type="evidence" value="ECO:0007669"/>
    <property type="project" value="TreeGrafter"/>
</dbReference>
<keyword evidence="6" id="KW-0539">Nucleus</keyword>
<protein>
    <recommendedName>
        <fullName evidence="7">Zn(2)-C6 fungal-type domain-containing protein</fullName>
    </recommendedName>
</protein>
<accession>A0A1E1K2P7</accession>
<dbReference type="GO" id="GO:0008270">
    <property type="term" value="F:zinc ion binding"/>
    <property type="evidence" value="ECO:0007669"/>
    <property type="project" value="InterPro"/>
</dbReference>
<reference evidence="9" key="1">
    <citation type="submission" date="2016-03" db="EMBL/GenBank/DDBJ databases">
        <authorList>
            <person name="Guldener U."/>
        </authorList>
    </citation>
    <scope>NUCLEOTIDE SEQUENCE [LARGE SCALE GENOMIC DNA]</scope>
    <source>
        <strain evidence="9">04CH-RAC-A.6.1</strain>
    </source>
</reference>
<dbReference type="InterPro" id="IPR036864">
    <property type="entry name" value="Zn2-C6_fun-type_DNA-bd_sf"/>
</dbReference>
<evidence type="ECO:0000256" key="4">
    <source>
        <dbReference type="ARBA" id="ARBA00023125"/>
    </source>
</evidence>
<gene>
    <name evidence="8" type="ORF">RAG0_02831</name>
</gene>
<evidence type="ECO:0000256" key="3">
    <source>
        <dbReference type="ARBA" id="ARBA00023015"/>
    </source>
</evidence>
<evidence type="ECO:0000259" key="7">
    <source>
        <dbReference type="PROSITE" id="PS50048"/>
    </source>
</evidence>
<evidence type="ECO:0000256" key="5">
    <source>
        <dbReference type="ARBA" id="ARBA00023163"/>
    </source>
</evidence>
<organism evidence="8 9">
    <name type="scientific">Rhynchosporium agropyri</name>
    <dbReference type="NCBI Taxonomy" id="914238"/>
    <lineage>
        <taxon>Eukaryota</taxon>
        <taxon>Fungi</taxon>
        <taxon>Dikarya</taxon>
        <taxon>Ascomycota</taxon>
        <taxon>Pezizomycotina</taxon>
        <taxon>Leotiomycetes</taxon>
        <taxon>Helotiales</taxon>
        <taxon>Ploettnerulaceae</taxon>
        <taxon>Rhynchosporium</taxon>
    </lineage>
</organism>